<proteinExistence type="predicted"/>
<evidence type="ECO:0000313" key="1">
    <source>
        <dbReference type="EMBL" id="TGZ49481.1"/>
    </source>
</evidence>
<dbReference type="AlphaFoldDB" id="A0A4S2KIV6"/>
<organism evidence="1 2">
    <name type="scientific">Temnothorax longispinosus</name>
    <dbReference type="NCBI Taxonomy" id="300112"/>
    <lineage>
        <taxon>Eukaryota</taxon>
        <taxon>Metazoa</taxon>
        <taxon>Ecdysozoa</taxon>
        <taxon>Arthropoda</taxon>
        <taxon>Hexapoda</taxon>
        <taxon>Insecta</taxon>
        <taxon>Pterygota</taxon>
        <taxon>Neoptera</taxon>
        <taxon>Endopterygota</taxon>
        <taxon>Hymenoptera</taxon>
        <taxon>Apocrita</taxon>
        <taxon>Aculeata</taxon>
        <taxon>Formicoidea</taxon>
        <taxon>Formicidae</taxon>
        <taxon>Myrmicinae</taxon>
        <taxon>Temnothorax</taxon>
    </lineage>
</organism>
<accession>A0A4S2KIV6</accession>
<dbReference type="Proteomes" id="UP000310200">
    <property type="component" value="Unassembled WGS sequence"/>
</dbReference>
<protein>
    <submittedName>
        <fullName evidence="1">Uncharacterized protein</fullName>
    </submittedName>
</protein>
<name>A0A4S2KIV6_9HYME</name>
<reference evidence="1 2" key="1">
    <citation type="journal article" date="2019" name="Philos. Trans. R. Soc. Lond., B, Biol. Sci.">
        <title>Ant behaviour and brain gene expression of defending hosts depend on the ecological success of the intruding social parasite.</title>
        <authorList>
            <person name="Kaur R."/>
            <person name="Stoldt M."/>
            <person name="Jongepier E."/>
            <person name="Feldmeyer B."/>
            <person name="Menzel F."/>
            <person name="Bornberg-Bauer E."/>
            <person name="Foitzik S."/>
        </authorList>
    </citation>
    <scope>NUCLEOTIDE SEQUENCE [LARGE SCALE GENOMIC DNA]</scope>
    <source>
        <tissue evidence="1">Whole body</tissue>
    </source>
</reference>
<evidence type="ECO:0000313" key="2">
    <source>
        <dbReference type="Proteomes" id="UP000310200"/>
    </source>
</evidence>
<gene>
    <name evidence="1" type="ORF">DBV15_11339</name>
</gene>
<keyword evidence="2" id="KW-1185">Reference proteome</keyword>
<dbReference type="EMBL" id="QBLH01002118">
    <property type="protein sequence ID" value="TGZ49481.1"/>
    <property type="molecule type" value="Genomic_DNA"/>
</dbReference>
<sequence length="108" mass="12314">MNDPHIHLHLISMCTREHWIIAIKVKADLRVSALVSCGMYQVFLICPGRRKAEREKKAETGGSWWLEEIYDCHTLRCFIVGENSTLMGLHSPRLAKIKFVGSTPFCEG</sequence>
<comment type="caution">
    <text evidence="1">The sequence shown here is derived from an EMBL/GenBank/DDBJ whole genome shotgun (WGS) entry which is preliminary data.</text>
</comment>